<dbReference type="GO" id="GO:0005794">
    <property type="term" value="C:Golgi apparatus"/>
    <property type="evidence" value="ECO:0007669"/>
    <property type="project" value="TreeGrafter"/>
</dbReference>
<evidence type="ECO:0000313" key="2">
    <source>
        <dbReference type="Proteomes" id="UP000265520"/>
    </source>
</evidence>
<comment type="caution">
    <text evidence="1">The sequence shown here is derived from an EMBL/GenBank/DDBJ whole genome shotgun (WGS) entry which is preliminary data.</text>
</comment>
<organism evidence="1 2">
    <name type="scientific">Trifolium medium</name>
    <dbReference type="NCBI Taxonomy" id="97028"/>
    <lineage>
        <taxon>Eukaryota</taxon>
        <taxon>Viridiplantae</taxon>
        <taxon>Streptophyta</taxon>
        <taxon>Embryophyta</taxon>
        <taxon>Tracheophyta</taxon>
        <taxon>Spermatophyta</taxon>
        <taxon>Magnoliopsida</taxon>
        <taxon>eudicotyledons</taxon>
        <taxon>Gunneridae</taxon>
        <taxon>Pentapetalae</taxon>
        <taxon>rosids</taxon>
        <taxon>fabids</taxon>
        <taxon>Fabales</taxon>
        <taxon>Fabaceae</taxon>
        <taxon>Papilionoideae</taxon>
        <taxon>50 kb inversion clade</taxon>
        <taxon>NPAAA clade</taxon>
        <taxon>Hologalegina</taxon>
        <taxon>IRL clade</taxon>
        <taxon>Trifolieae</taxon>
        <taxon>Trifolium</taxon>
    </lineage>
</organism>
<dbReference type="Proteomes" id="UP000265520">
    <property type="component" value="Unassembled WGS sequence"/>
</dbReference>
<dbReference type="GO" id="GO:0032051">
    <property type="term" value="F:clathrin light chain binding"/>
    <property type="evidence" value="ECO:0007669"/>
    <property type="project" value="TreeGrafter"/>
</dbReference>
<dbReference type="GO" id="GO:0009507">
    <property type="term" value="C:chloroplast"/>
    <property type="evidence" value="ECO:0007669"/>
    <property type="project" value="TreeGrafter"/>
</dbReference>
<dbReference type="PANTHER" id="PTHR10292">
    <property type="entry name" value="CLATHRIN HEAVY CHAIN RELATED"/>
    <property type="match status" value="1"/>
</dbReference>
<sequence>MLHHVEEYVQKVNPRNAPLVVGQLLDDGCPDDFIKGLILSIRSPFPVEPLVEECVK</sequence>
<reference evidence="1 2" key="1">
    <citation type="journal article" date="2018" name="Front. Plant Sci.">
        <title>Red Clover (Trifolium pratense) and Zigzag Clover (T. medium) - A Picture of Genomic Similarities and Differences.</title>
        <authorList>
            <person name="Dluhosova J."/>
            <person name="Istvanek J."/>
            <person name="Nedelnik J."/>
            <person name="Repkova J."/>
        </authorList>
    </citation>
    <scope>NUCLEOTIDE SEQUENCE [LARGE SCALE GENOMIC DNA]</scope>
    <source>
        <strain evidence="2">cv. 10/8</strain>
        <tissue evidence="1">Leaf</tissue>
    </source>
</reference>
<proteinExistence type="predicted"/>
<name>A0A392QXD2_9FABA</name>
<accession>A0A392QXD2</accession>
<keyword evidence="2" id="KW-1185">Reference proteome</keyword>
<dbReference type="GO" id="GO:0071439">
    <property type="term" value="C:clathrin complex"/>
    <property type="evidence" value="ECO:0007669"/>
    <property type="project" value="TreeGrafter"/>
</dbReference>
<dbReference type="GO" id="GO:0005886">
    <property type="term" value="C:plasma membrane"/>
    <property type="evidence" value="ECO:0007669"/>
    <property type="project" value="TreeGrafter"/>
</dbReference>
<dbReference type="GO" id="GO:0009506">
    <property type="term" value="C:plasmodesma"/>
    <property type="evidence" value="ECO:0007669"/>
    <property type="project" value="TreeGrafter"/>
</dbReference>
<dbReference type="EMBL" id="LXQA010167418">
    <property type="protein sequence ID" value="MCI28697.1"/>
    <property type="molecule type" value="Genomic_DNA"/>
</dbReference>
<dbReference type="AlphaFoldDB" id="A0A392QXD2"/>
<feature type="non-terminal residue" evidence="1">
    <location>
        <position position="56"/>
    </location>
</feature>
<evidence type="ECO:0000313" key="1">
    <source>
        <dbReference type="EMBL" id="MCI28697.1"/>
    </source>
</evidence>
<dbReference type="GO" id="GO:0006898">
    <property type="term" value="P:receptor-mediated endocytosis"/>
    <property type="evidence" value="ECO:0007669"/>
    <property type="project" value="TreeGrafter"/>
</dbReference>
<dbReference type="PANTHER" id="PTHR10292:SF34">
    <property type="entry name" value="CLATHRIN HEAVY CHAIN 1-RELATED"/>
    <property type="match status" value="1"/>
</dbReference>
<protein>
    <submittedName>
        <fullName evidence="1">Clathrin heavy chain 1-like</fullName>
    </submittedName>
</protein>